<evidence type="ECO:0000256" key="1">
    <source>
        <dbReference type="SAM" id="MobiDB-lite"/>
    </source>
</evidence>
<dbReference type="AlphaFoldDB" id="A0AAV4QYE1"/>
<feature type="non-terminal residue" evidence="2">
    <location>
        <position position="62"/>
    </location>
</feature>
<reference evidence="2 3" key="1">
    <citation type="submission" date="2021-06" db="EMBL/GenBank/DDBJ databases">
        <title>Caerostris extrusa draft genome.</title>
        <authorList>
            <person name="Kono N."/>
            <person name="Arakawa K."/>
        </authorList>
    </citation>
    <scope>NUCLEOTIDE SEQUENCE [LARGE SCALE GENOMIC DNA]</scope>
</reference>
<feature type="region of interest" description="Disordered" evidence="1">
    <location>
        <begin position="1"/>
        <end position="32"/>
    </location>
</feature>
<proteinExistence type="predicted"/>
<sequence>MQKRHLPSYVGVTGKGDHTQKNKRRRSRLRVQQRRVAKFVPSGTEQEEARKWVDGTRLIAMW</sequence>
<protein>
    <submittedName>
        <fullName evidence="2">Uncharacterized protein</fullName>
    </submittedName>
</protein>
<name>A0AAV4QYE1_CAEEX</name>
<keyword evidence="3" id="KW-1185">Reference proteome</keyword>
<dbReference type="Proteomes" id="UP001054945">
    <property type="component" value="Unassembled WGS sequence"/>
</dbReference>
<feature type="compositionally biased region" description="Basic residues" evidence="1">
    <location>
        <begin position="21"/>
        <end position="32"/>
    </location>
</feature>
<comment type="caution">
    <text evidence="2">The sequence shown here is derived from an EMBL/GenBank/DDBJ whole genome shotgun (WGS) entry which is preliminary data.</text>
</comment>
<dbReference type="EMBL" id="BPLR01006896">
    <property type="protein sequence ID" value="GIY13142.1"/>
    <property type="molecule type" value="Genomic_DNA"/>
</dbReference>
<accession>A0AAV4QYE1</accession>
<gene>
    <name evidence="2" type="ORF">CEXT_386311</name>
</gene>
<organism evidence="2 3">
    <name type="scientific">Caerostris extrusa</name>
    <name type="common">Bark spider</name>
    <name type="synonym">Caerostris bankana</name>
    <dbReference type="NCBI Taxonomy" id="172846"/>
    <lineage>
        <taxon>Eukaryota</taxon>
        <taxon>Metazoa</taxon>
        <taxon>Ecdysozoa</taxon>
        <taxon>Arthropoda</taxon>
        <taxon>Chelicerata</taxon>
        <taxon>Arachnida</taxon>
        <taxon>Araneae</taxon>
        <taxon>Araneomorphae</taxon>
        <taxon>Entelegynae</taxon>
        <taxon>Araneoidea</taxon>
        <taxon>Araneidae</taxon>
        <taxon>Caerostris</taxon>
    </lineage>
</organism>
<evidence type="ECO:0000313" key="3">
    <source>
        <dbReference type="Proteomes" id="UP001054945"/>
    </source>
</evidence>
<evidence type="ECO:0000313" key="2">
    <source>
        <dbReference type="EMBL" id="GIY13142.1"/>
    </source>
</evidence>